<evidence type="ECO:0000256" key="6">
    <source>
        <dbReference type="SAM" id="MobiDB-lite"/>
    </source>
</evidence>
<reference evidence="8" key="1">
    <citation type="submission" date="2015-07" db="EMBL/GenBank/DDBJ databases">
        <title>Transcriptome Assembly of Anthurium amnicola.</title>
        <authorList>
            <person name="Suzuki J."/>
        </authorList>
    </citation>
    <scope>NUCLEOTIDE SEQUENCE</scope>
</reference>
<evidence type="ECO:0000256" key="4">
    <source>
        <dbReference type="ARBA" id="ARBA00023242"/>
    </source>
</evidence>
<feature type="domain" description="BZIP" evidence="7">
    <location>
        <begin position="93"/>
        <end position="144"/>
    </location>
</feature>
<organism evidence="8">
    <name type="scientific">Anthurium amnicola</name>
    <dbReference type="NCBI Taxonomy" id="1678845"/>
    <lineage>
        <taxon>Eukaryota</taxon>
        <taxon>Viridiplantae</taxon>
        <taxon>Streptophyta</taxon>
        <taxon>Embryophyta</taxon>
        <taxon>Tracheophyta</taxon>
        <taxon>Spermatophyta</taxon>
        <taxon>Magnoliopsida</taxon>
        <taxon>Liliopsida</taxon>
        <taxon>Araceae</taxon>
        <taxon>Pothoideae</taxon>
        <taxon>Potheae</taxon>
        <taxon>Anthurium</taxon>
    </lineage>
</organism>
<dbReference type="InterPro" id="IPR050936">
    <property type="entry name" value="AP-1-like"/>
</dbReference>
<feature type="compositionally biased region" description="Low complexity" evidence="6">
    <location>
        <begin position="321"/>
        <end position="337"/>
    </location>
</feature>
<feature type="coiled-coil region" evidence="5">
    <location>
        <begin position="114"/>
        <end position="148"/>
    </location>
</feature>
<dbReference type="EMBL" id="GDJX01019497">
    <property type="protein sequence ID" value="JAT48439.1"/>
    <property type="molecule type" value="Transcribed_RNA"/>
</dbReference>
<feature type="region of interest" description="Disordered" evidence="6">
    <location>
        <begin position="70"/>
        <end position="89"/>
    </location>
</feature>
<sequence>MATQTQSKVDVSFQQLSSNQPTKLPIPRLQNAGNTMVSAQKSTAEMLLSSGWSTTTPLLPTLAVIPQNPLSNTIGKPVPNKRGRKPLTAMPSTKKHMQNLTNQRAFRQRRENYIRSLENKAATLEILYAQAREEIKSLKDQLASFGKQRLNGSDASICANGLNTETMDTQFARKLCSKPLDSCCGVDRSMYTVTDMESHDLSGSQLFGANTDNQQKNGLSCDVVMGDSLNSPADTSDQHKRDQQSPSHLQSQQDALNDSFLLNPMFCEPKTGELCYCDPESVTDTDTFLKAPQIAKCYVDEATGKRMWIIPKDVLTPPFATPDSSSQYYSTSYTLPSPDEPEPHWLQQQQYYNSAPPPTPPSNGYSNGQLELKWMMEDSQRGEGQTCGGTV</sequence>
<name>A0A1D1Y1C6_9ARAE</name>
<keyword evidence="2" id="KW-0805">Transcription regulation</keyword>
<dbReference type="PANTHER" id="PTHR40621:SF6">
    <property type="entry name" value="AP-1-LIKE TRANSCRIPTION FACTOR YAP1-RELATED"/>
    <property type="match status" value="1"/>
</dbReference>
<dbReference type="InterPro" id="IPR004827">
    <property type="entry name" value="bZIP"/>
</dbReference>
<dbReference type="InterPro" id="IPR046347">
    <property type="entry name" value="bZIP_sf"/>
</dbReference>
<dbReference type="AlphaFoldDB" id="A0A1D1Y1C6"/>
<dbReference type="Pfam" id="PF00170">
    <property type="entry name" value="bZIP_1"/>
    <property type="match status" value="1"/>
</dbReference>
<feature type="region of interest" description="Disordered" evidence="6">
    <location>
        <begin position="230"/>
        <end position="252"/>
    </location>
</feature>
<evidence type="ECO:0000256" key="5">
    <source>
        <dbReference type="SAM" id="Coils"/>
    </source>
</evidence>
<keyword evidence="3" id="KW-0804">Transcription</keyword>
<evidence type="ECO:0000256" key="3">
    <source>
        <dbReference type="ARBA" id="ARBA00023163"/>
    </source>
</evidence>
<protein>
    <submittedName>
        <fullName evidence="8">AP-1-like transcription factor</fullName>
    </submittedName>
</protein>
<dbReference type="Gene3D" id="1.20.5.170">
    <property type="match status" value="1"/>
</dbReference>
<evidence type="ECO:0000313" key="8">
    <source>
        <dbReference type="EMBL" id="JAT48439.1"/>
    </source>
</evidence>
<evidence type="ECO:0000256" key="1">
    <source>
        <dbReference type="ARBA" id="ARBA00004123"/>
    </source>
</evidence>
<feature type="region of interest" description="Disordered" evidence="6">
    <location>
        <begin position="320"/>
        <end position="344"/>
    </location>
</feature>
<keyword evidence="4" id="KW-0539">Nucleus</keyword>
<dbReference type="GO" id="GO:0000976">
    <property type="term" value="F:transcription cis-regulatory region binding"/>
    <property type="evidence" value="ECO:0007669"/>
    <property type="project" value="InterPro"/>
</dbReference>
<accession>A0A1D1Y1C6</accession>
<evidence type="ECO:0000259" key="7">
    <source>
        <dbReference type="Pfam" id="PF00170"/>
    </source>
</evidence>
<dbReference type="PANTHER" id="PTHR40621">
    <property type="entry name" value="TRANSCRIPTION FACTOR KAPC-RELATED"/>
    <property type="match status" value="1"/>
</dbReference>
<gene>
    <name evidence="8" type="primary">YAP1_4</name>
    <name evidence="8" type="ORF">g.21749</name>
</gene>
<dbReference type="GO" id="GO:0001228">
    <property type="term" value="F:DNA-binding transcription activator activity, RNA polymerase II-specific"/>
    <property type="evidence" value="ECO:0007669"/>
    <property type="project" value="TreeGrafter"/>
</dbReference>
<comment type="subcellular location">
    <subcellularLocation>
        <location evidence="1">Nucleus</location>
    </subcellularLocation>
</comment>
<dbReference type="CDD" id="cd14688">
    <property type="entry name" value="bZIP_YAP"/>
    <property type="match status" value="1"/>
</dbReference>
<proteinExistence type="predicted"/>
<evidence type="ECO:0000256" key="2">
    <source>
        <dbReference type="ARBA" id="ARBA00023015"/>
    </source>
</evidence>
<dbReference type="SUPFAM" id="SSF57959">
    <property type="entry name" value="Leucine zipper domain"/>
    <property type="match status" value="1"/>
</dbReference>
<dbReference type="GO" id="GO:0090575">
    <property type="term" value="C:RNA polymerase II transcription regulator complex"/>
    <property type="evidence" value="ECO:0007669"/>
    <property type="project" value="TreeGrafter"/>
</dbReference>
<keyword evidence="5" id="KW-0175">Coiled coil</keyword>